<evidence type="ECO:0000313" key="2">
    <source>
        <dbReference type="Proteomes" id="UP000192434"/>
    </source>
</evidence>
<dbReference type="AlphaFoldDB" id="A0A1X0J0R4"/>
<dbReference type="RefSeq" id="WP_054491416.1">
    <property type="nucleotide sequence ID" value="NZ_MVII01000019.1"/>
</dbReference>
<dbReference type="Pfam" id="PF25681">
    <property type="entry name" value="Phage_TTP_17"/>
    <property type="match status" value="1"/>
</dbReference>
<name>A0A1X0J0R4_9MYCO</name>
<reference evidence="1 2" key="1">
    <citation type="submission" date="2016-12" db="EMBL/GenBank/DDBJ databases">
        <title>The new phylogeny of genus Mycobacterium.</title>
        <authorList>
            <person name="Tortoli E."/>
            <person name="Trovato A."/>
            <person name="Cirillo D.M."/>
        </authorList>
    </citation>
    <scope>NUCLEOTIDE SEQUENCE [LARGE SCALE GENOMIC DNA]</scope>
    <source>
        <strain evidence="1 2">CCUG 66554</strain>
    </source>
</reference>
<accession>A0A1X0J0R4</accession>
<gene>
    <name evidence="1" type="ORF">BST43_15395</name>
</gene>
<proteinExistence type="predicted"/>
<comment type="caution">
    <text evidence="1">The sequence shown here is derived from an EMBL/GenBank/DDBJ whole genome shotgun (WGS) entry which is preliminary data.</text>
</comment>
<protein>
    <recommendedName>
        <fullName evidence="3">Phage tail protein</fullName>
    </recommendedName>
</protein>
<dbReference type="EMBL" id="MVII01000019">
    <property type="protein sequence ID" value="ORB55250.1"/>
    <property type="molecule type" value="Genomic_DNA"/>
</dbReference>
<dbReference type="InterPro" id="IPR058154">
    <property type="entry name" value="Bxb1_TTP-like"/>
</dbReference>
<evidence type="ECO:0000313" key="1">
    <source>
        <dbReference type="EMBL" id="ORB55250.1"/>
    </source>
</evidence>
<dbReference type="OrthoDB" id="2184509at2"/>
<evidence type="ECO:0008006" key="3">
    <source>
        <dbReference type="Google" id="ProtNLM"/>
    </source>
</evidence>
<dbReference type="Proteomes" id="UP000192434">
    <property type="component" value="Unassembled WGS sequence"/>
</dbReference>
<organism evidence="1 2">
    <name type="scientific">Mycobacteroides saopaulense</name>
    <dbReference type="NCBI Taxonomy" id="1578165"/>
    <lineage>
        <taxon>Bacteria</taxon>
        <taxon>Bacillati</taxon>
        <taxon>Actinomycetota</taxon>
        <taxon>Actinomycetes</taxon>
        <taxon>Mycobacteriales</taxon>
        <taxon>Mycobacteriaceae</taxon>
        <taxon>Mycobacteroides</taxon>
    </lineage>
</organism>
<sequence>MALNNVLELAAPSPRVTGGILRAAVGTTLPTTAIGAPDAAFKNLGHVGVDGVERTEDRSNKEENNWGGDLVAVLQEKYGLELKFKLLQVMNADVQKAVHGSGNVTVTPASTTSGAEIAAKLNSKLLDTGAWLIEGFYNLISMRLVIPIGRITSVGPLKWVHSELAAYECTLKPFPDTDGNHGYQYWNDGVVTI</sequence>